<evidence type="ECO:0000313" key="3">
    <source>
        <dbReference type="Proteomes" id="UP000578036"/>
    </source>
</evidence>
<reference evidence="2 3" key="1">
    <citation type="submission" date="2020-08" db="EMBL/GenBank/DDBJ databases">
        <title>Genomic Encyclopedia of Type Strains, Phase IV (KMG-V): Genome sequencing to study the core and pangenomes of soil and plant-associated prokaryotes.</title>
        <authorList>
            <person name="Whitman W."/>
        </authorList>
    </citation>
    <scope>NUCLEOTIDE SEQUENCE [LARGE SCALE GENOMIC DNA]</scope>
    <source>
        <strain evidence="2 3">SLV-2362</strain>
    </source>
</reference>
<dbReference type="AlphaFoldDB" id="A0A7W4V917"/>
<protein>
    <recommendedName>
        <fullName evidence="4">DUF2946 family protein</fullName>
    </recommendedName>
</protein>
<comment type="caution">
    <text evidence="2">The sequence shown here is derived from an EMBL/GenBank/DDBJ whole genome shotgun (WGS) entry which is preliminary data.</text>
</comment>
<name>A0A7W4V917_9BURK</name>
<sequence>MLLLVLVQAWAAATHVHAVPEPGSQAMMASPSATAAADILDTSGAVDADRAPADGETECDCLWCSPRLHLFLGIVIAAQLLGVIRRLLSRTRPVDVAAPPWRTRFLSPPSLRAPPALPRAAG</sequence>
<dbReference type="Proteomes" id="UP000578036">
    <property type="component" value="Unassembled WGS sequence"/>
</dbReference>
<dbReference type="EMBL" id="JACHWF010000002">
    <property type="protein sequence ID" value="MBB3007262.1"/>
    <property type="molecule type" value="Genomic_DNA"/>
</dbReference>
<keyword evidence="1" id="KW-0732">Signal</keyword>
<evidence type="ECO:0000313" key="2">
    <source>
        <dbReference type="EMBL" id="MBB3007262.1"/>
    </source>
</evidence>
<proteinExistence type="predicted"/>
<gene>
    <name evidence="2" type="ORF">FHX61_001910</name>
</gene>
<keyword evidence="3" id="KW-1185">Reference proteome</keyword>
<dbReference type="RefSeq" id="WP_183299078.1">
    <property type="nucleotide sequence ID" value="NZ_JACHWF010000002.1"/>
</dbReference>
<accession>A0A7W4V917</accession>
<organism evidence="2 3">
    <name type="scientific">Cupriavidus alkaliphilus</name>
    <dbReference type="NCBI Taxonomy" id="942866"/>
    <lineage>
        <taxon>Bacteria</taxon>
        <taxon>Pseudomonadati</taxon>
        <taxon>Pseudomonadota</taxon>
        <taxon>Betaproteobacteria</taxon>
        <taxon>Burkholderiales</taxon>
        <taxon>Burkholderiaceae</taxon>
        <taxon>Cupriavidus</taxon>
    </lineage>
</organism>
<feature type="chain" id="PRO_5031518522" description="DUF2946 family protein" evidence="1">
    <location>
        <begin position="19"/>
        <end position="122"/>
    </location>
</feature>
<feature type="signal peptide" evidence="1">
    <location>
        <begin position="1"/>
        <end position="18"/>
    </location>
</feature>
<evidence type="ECO:0008006" key="4">
    <source>
        <dbReference type="Google" id="ProtNLM"/>
    </source>
</evidence>
<evidence type="ECO:0000256" key="1">
    <source>
        <dbReference type="SAM" id="SignalP"/>
    </source>
</evidence>